<dbReference type="PANTHER" id="PTHR31234:SF72">
    <property type="entry name" value="NDR1_HIN1-LIKE PROTEIN 6"/>
    <property type="match status" value="1"/>
</dbReference>
<dbReference type="EMBL" id="JBEDUW010000006">
    <property type="protein sequence ID" value="KAK9924723.1"/>
    <property type="molecule type" value="Genomic_DNA"/>
</dbReference>
<evidence type="ECO:0000313" key="5">
    <source>
        <dbReference type="Proteomes" id="UP001457282"/>
    </source>
</evidence>
<organism evidence="4 5">
    <name type="scientific">Rubus argutus</name>
    <name type="common">Southern blackberry</name>
    <dbReference type="NCBI Taxonomy" id="59490"/>
    <lineage>
        <taxon>Eukaryota</taxon>
        <taxon>Viridiplantae</taxon>
        <taxon>Streptophyta</taxon>
        <taxon>Embryophyta</taxon>
        <taxon>Tracheophyta</taxon>
        <taxon>Spermatophyta</taxon>
        <taxon>Magnoliopsida</taxon>
        <taxon>eudicotyledons</taxon>
        <taxon>Gunneridae</taxon>
        <taxon>Pentapetalae</taxon>
        <taxon>rosids</taxon>
        <taxon>fabids</taxon>
        <taxon>Rosales</taxon>
        <taxon>Rosaceae</taxon>
        <taxon>Rosoideae</taxon>
        <taxon>Rosoideae incertae sedis</taxon>
        <taxon>Rubus</taxon>
    </lineage>
</organism>
<sequence length="253" mass="27978">MHPGPYNPPPGAYPPPGPYGHNAPRYGHPGGGSRRGGCSCLKWYCCCCCCLFITVVLFLAAIVITLIIIKPQVPKYNIDDFAVKTFNITPDFSLKSHIVVTVKADNPNKYIEFEYGHAKQPTDNFVKVMYSNVELCSGAIPDFTQPKSNVTMMNIDLKGDLKKDDWAEGSGESLADKLKNNDKIPLVVSTKLPVRIKIGSAEIDNEPTVISLNCTMNVKNFGTGKKVEISDTKYEVGLYVNKKFVKLNGFKFF</sequence>
<evidence type="ECO:0000256" key="2">
    <source>
        <dbReference type="ARBA" id="ARBA00023136"/>
    </source>
</evidence>
<proteinExistence type="predicted"/>
<protein>
    <recommendedName>
        <fullName evidence="6">Late embryogenesis abundant protein LEA-2 subgroup domain-containing protein</fullName>
    </recommendedName>
</protein>
<keyword evidence="3" id="KW-0812">Transmembrane</keyword>
<comment type="subcellular location">
    <subcellularLocation>
        <location evidence="1">Membrane</location>
    </subcellularLocation>
</comment>
<evidence type="ECO:0000256" key="1">
    <source>
        <dbReference type="ARBA" id="ARBA00004370"/>
    </source>
</evidence>
<keyword evidence="5" id="KW-1185">Reference proteome</keyword>
<comment type="caution">
    <text evidence="4">The sequence shown here is derived from an EMBL/GenBank/DDBJ whole genome shotgun (WGS) entry which is preliminary data.</text>
</comment>
<feature type="transmembrane region" description="Helical" evidence="3">
    <location>
        <begin position="43"/>
        <end position="69"/>
    </location>
</feature>
<dbReference type="PANTHER" id="PTHR31234">
    <property type="entry name" value="LATE EMBRYOGENESIS ABUNDANT (LEA) HYDROXYPROLINE-RICH GLYCOPROTEIN FAMILY"/>
    <property type="match status" value="1"/>
</dbReference>
<accession>A0AAW1WKM7</accession>
<reference evidence="4 5" key="1">
    <citation type="journal article" date="2023" name="G3 (Bethesda)">
        <title>A chromosome-length genome assembly and annotation of blackberry (Rubus argutus, cv. 'Hillquist').</title>
        <authorList>
            <person name="Bruna T."/>
            <person name="Aryal R."/>
            <person name="Dudchenko O."/>
            <person name="Sargent D.J."/>
            <person name="Mead D."/>
            <person name="Buti M."/>
            <person name="Cavallini A."/>
            <person name="Hytonen T."/>
            <person name="Andres J."/>
            <person name="Pham M."/>
            <person name="Weisz D."/>
            <person name="Mascagni F."/>
            <person name="Usai G."/>
            <person name="Natali L."/>
            <person name="Bassil N."/>
            <person name="Fernandez G.E."/>
            <person name="Lomsadze A."/>
            <person name="Armour M."/>
            <person name="Olukolu B."/>
            <person name="Poorten T."/>
            <person name="Britton C."/>
            <person name="Davik J."/>
            <person name="Ashrafi H."/>
            <person name="Aiden E.L."/>
            <person name="Borodovsky M."/>
            <person name="Worthington M."/>
        </authorList>
    </citation>
    <scope>NUCLEOTIDE SEQUENCE [LARGE SCALE GENOMIC DNA]</scope>
    <source>
        <strain evidence="4">PI 553951</strain>
    </source>
</reference>
<evidence type="ECO:0008006" key="6">
    <source>
        <dbReference type="Google" id="ProtNLM"/>
    </source>
</evidence>
<keyword evidence="3" id="KW-1133">Transmembrane helix</keyword>
<name>A0AAW1WKM7_RUBAR</name>
<dbReference type="AlphaFoldDB" id="A0AAW1WKM7"/>
<dbReference type="InterPro" id="IPR044839">
    <property type="entry name" value="NDR1-like"/>
</dbReference>
<dbReference type="GO" id="GO:0005886">
    <property type="term" value="C:plasma membrane"/>
    <property type="evidence" value="ECO:0007669"/>
    <property type="project" value="TreeGrafter"/>
</dbReference>
<dbReference type="Proteomes" id="UP001457282">
    <property type="component" value="Unassembled WGS sequence"/>
</dbReference>
<dbReference type="GO" id="GO:0098542">
    <property type="term" value="P:defense response to other organism"/>
    <property type="evidence" value="ECO:0007669"/>
    <property type="project" value="InterPro"/>
</dbReference>
<keyword evidence="2 3" id="KW-0472">Membrane</keyword>
<evidence type="ECO:0000256" key="3">
    <source>
        <dbReference type="SAM" id="Phobius"/>
    </source>
</evidence>
<evidence type="ECO:0000313" key="4">
    <source>
        <dbReference type="EMBL" id="KAK9924723.1"/>
    </source>
</evidence>
<gene>
    <name evidence="4" type="ORF">M0R45_033077</name>
</gene>